<protein>
    <recommendedName>
        <fullName evidence="3">3D (Asp-Asp-Asp) domain-containing protein</fullName>
    </recommendedName>
</protein>
<gene>
    <name evidence="1" type="ordered locus">RB2501_14974</name>
</gene>
<dbReference type="Proteomes" id="UP000009049">
    <property type="component" value="Chromosome"/>
</dbReference>
<dbReference type="KEGG" id="rbi:RB2501_14974"/>
<dbReference type="AlphaFoldDB" id="A4CL92"/>
<dbReference type="EMBL" id="CP001712">
    <property type="protein sequence ID" value="EAR15641.1"/>
    <property type="molecule type" value="Genomic_DNA"/>
</dbReference>
<dbReference type="CDD" id="cd22784">
    <property type="entry name" value="DPBB_MltA_YuiC-like"/>
    <property type="match status" value="1"/>
</dbReference>
<reference evidence="1 2" key="1">
    <citation type="journal article" date="2009" name="J. Bacteriol.">
        <title>Complete genome sequence of Robiginitalea biformata HTCC2501.</title>
        <authorList>
            <person name="Oh H.M."/>
            <person name="Giovannoni S.J."/>
            <person name="Lee K."/>
            <person name="Ferriera S."/>
            <person name="Johnson J."/>
            <person name="Cho J.C."/>
        </authorList>
    </citation>
    <scope>NUCLEOTIDE SEQUENCE [LARGE SCALE GENOMIC DNA]</scope>
    <source>
        <strain evidence="2">ATCC BAA-864 / HTCC2501 / KCTC 12146</strain>
    </source>
</reference>
<evidence type="ECO:0000313" key="2">
    <source>
        <dbReference type="Proteomes" id="UP000009049"/>
    </source>
</evidence>
<evidence type="ECO:0008006" key="3">
    <source>
        <dbReference type="Google" id="ProtNLM"/>
    </source>
</evidence>
<accession>A4CL92</accession>
<dbReference type="RefSeq" id="WP_015754957.1">
    <property type="nucleotide sequence ID" value="NC_013222.1"/>
</dbReference>
<dbReference type="STRING" id="313596.RB2501_14974"/>
<organism evidence="1 2">
    <name type="scientific">Robiginitalea biformata (strain ATCC BAA-864 / DSM 15991 / KCTC 12146 / HTCC2501)</name>
    <dbReference type="NCBI Taxonomy" id="313596"/>
    <lineage>
        <taxon>Bacteria</taxon>
        <taxon>Pseudomonadati</taxon>
        <taxon>Bacteroidota</taxon>
        <taxon>Flavobacteriia</taxon>
        <taxon>Flavobacteriales</taxon>
        <taxon>Flavobacteriaceae</taxon>
        <taxon>Robiginitalea</taxon>
    </lineage>
</organism>
<keyword evidence="2" id="KW-1185">Reference proteome</keyword>
<sequence length="141" mass="16216">MRHNPPASLIFLLFFLISCSGPEYAWKELEVTVTAYNSVPWQTSGNPSLTAWGDTLRPGMQCIAVSRDLIALGLDHNTEVKIQGLPGTFLVKDKMNRRFKRHIDLYMGEDVKGAREWGRKKRVIRYRVPARENLRKEVNTE</sequence>
<name>A4CL92_ROBBH</name>
<dbReference type="PROSITE" id="PS51257">
    <property type="entry name" value="PROKAR_LIPOPROTEIN"/>
    <property type="match status" value="1"/>
</dbReference>
<dbReference type="HOGENOM" id="CLU_149286_0_0_10"/>
<dbReference type="eggNOG" id="COG3584">
    <property type="taxonomic scope" value="Bacteria"/>
</dbReference>
<proteinExistence type="predicted"/>
<evidence type="ECO:0000313" key="1">
    <source>
        <dbReference type="EMBL" id="EAR15641.1"/>
    </source>
</evidence>